<keyword evidence="1" id="KW-0732">Signal</keyword>
<accession>A0ABV7RB78</accession>
<dbReference type="RefSeq" id="WP_386087575.1">
    <property type="nucleotide sequence ID" value="NZ_JBHRXN010000002.1"/>
</dbReference>
<dbReference type="InterPro" id="IPR018905">
    <property type="entry name" value="A-galactase_NEW3"/>
</dbReference>
<evidence type="ECO:0000259" key="3">
    <source>
        <dbReference type="Pfam" id="PF10633"/>
    </source>
</evidence>
<dbReference type="EMBL" id="JBHRXN010000002">
    <property type="protein sequence ID" value="MFC3530803.1"/>
    <property type="molecule type" value="Genomic_DNA"/>
</dbReference>
<proteinExistence type="predicted"/>
<dbReference type="Gene3D" id="2.60.40.2810">
    <property type="match status" value="1"/>
</dbReference>
<feature type="domain" description="Peptidase M11 gametolysin" evidence="2">
    <location>
        <begin position="185"/>
        <end position="388"/>
    </location>
</feature>
<evidence type="ECO:0000259" key="2">
    <source>
        <dbReference type="Pfam" id="PF05548"/>
    </source>
</evidence>
<feature type="domain" description="Alpha-galactosidase NEW3" evidence="3">
    <location>
        <begin position="475"/>
        <end position="551"/>
    </location>
</feature>
<evidence type="ECO:0000256" key="1">
    <source>
        <dbReference type="SAM" id="SignalP"/>
    </source>
</evidence>
<dbReference type="Pfam" id="PF05548">
    <property type="entry name" value="Peptidase_M11"/>
    <property type="match status" value="1"/>
</dbReference>
<feature type="signal peptide" evidence="1">
    <location>
        <begin position="1"/>
        <end position="36"/>
    </location>
</feature>
<keyword evidence="5" id="KW-1185">Reference proteome</keyword>
<evidence type="ECO:0000313" key="4">
    <source>
        <dbReference type="EMBL" id="MFC3530803.1"/>
    </source>
</evidence>
<dbReference type="SUPFAM" id="SSF55486">
    <property type="entry name" value="Metalloproteases ('zincins'), catalytic domain"/>
    <property type="match status" value="1"/>
</dbReference>
<sequence length="673" mass="69236">MFTQAKTTARQLGQVFQVALALPLLAAAGGITPVHAAQPLQAQQAAGKVEMEGELEVLHVHNADKTSGYRYFLHTSKGRVELKFKGKGPRQPSGSKLRVNGSQSGNVLALDSSTSGSVQVLASPEPNTFGAQNTAVLLVNFQDNQTQPYTKDQANTVVFGEGNSFIKENSSQQTSISGSVFGWITMPIAQTCDYMVIRDAALQAASNAGVNLSAYGRHVIVMPKNSTCSWAGLGTVGGAPSTAWMNGNLTRKPFTHEFGHNLGMWHSHSLECGSTTLGSSCTRSEYGDWFDTMGGGEGVHYNAFQKERLGWLNYGVSPAIATVQSGSATVMIEPYAASSNGTKAVKLLKSVNATTGQKSWYYLEYRQAVNLDAPLVNRPGVTSGVLVHMATEGDGDSSDLLDMTPASNSNIAYEWNDAPLAVGKTYTDANGVSMTVLSADSTGAAVSVSTTGQVTPSCVRANPTVTLTSSQSGSATPGSAANYTLSVTNTDGSACSGSTFNLASVVPSGWSGSLGAASLTLAAGASGSTTLTVTSATTASNGSYSINANASNVSQSGYQGTASASFSVQATTSSGGSTTTPNLAPVAVSDSAATRIGTAVSIVVLGNDYDPEGKALTVTAVTTPSKGKVSINSNGTLTYTPNSKAKGGDSFSYTISDGVNKASTSVAVQINNR</sequence>
<dbReference type="Proteomes" id="UP001595741">
    <property type="component" value="Unassembled WGS sequence"/>
</dbReference>
<gene>
    <name evidence="4" type="ORF">ACFOLG_01255</name>
</gene>
<protein>
    <submittedName>
        <fullName evidence="4">Ig-like domain-containing protein</fullName>
    </submittedName>
</protein>
<evidence type="ECO:0000313" key="5">
    <source>
        <dbReference type="Proteomes" id="UP001595741"/>
    </source>
</evidence>
<dbReference type="InterPro" id="IPR008752">
    <property type="entry name" value="Peptidase_M11"/>
</dbReference>
<organism evidence="4 5">
    <name type="scientific">Vogesella facilis</name>
    <dbReference type="NCBI Taxonomy" id="1655232"/>
    <lineage>
        <taxon>Bacteria</taxon>
        <taxon>Pseudomonadati</taxon>
        <taxon>Pseudomonadota</taxon>
        <taxon>Betaproteobacteria</taxon>
        <taxon>Neisseriales</taxon>
        <taxon>Chromobacteriaceae</taxon>
        <taxon>Vogesella</taxon>
    </lineage>
</organism>
<feature type="chain" id="PRO_5047381251" evidence="1">
    <location>
        <begin position="37"/>
        <end position="673"/>
    </location>
</feature>
<dbReference type="Pfam" id="PF10633">
    <property type="entry name" value="NPCBM_assoc"/>
    <property type="match status" value="1"/>
</dbReference>
<name>A0ABV7RB78_9NEIS</name>
<reference evidence="5" key="1">
    <citation type="journal article" date="2019" name="Int. J. Syst. Evol. Microbiol.">
        <title>The Global Catalogue of Microorganisms (GCM) 10K type strain sequencing project: providing services to taxonomists for standard genome sequencing and annotation.</title>
        <authorList>
            <consortium name="The Broad Institute Genomics Platform"/>
            <consortium name="The Broad Institute Genome Sequencing Center for Infectious Disease"/>
            <person name="Wu L."/>
            <person name="Ma J."/>
        </authorList>
    </citation>
    <scope>NUCLEOTIDE SEQUENCE [LARGE SCALE GENOMIC DNA]</scope>
    <source>
        <strain evidence="5">KCTC 42742</strain>
    </source>
</reference>
<comment type="caution">
    <text evidence="4">The sequence shown here is derived from an EMBL/GenBank/DDBJ whole genome shotgun (WGS) entry which is preliminary data.</text>
</comment>
<dbReference type="Pfam" id="PF17963">
    <property type="entry name" value="Big_9"/>
    <property type="match status" value="1"/>
</dbReference>